<dbReference type="InterPro" id="IPR046341">
    <property type="entry name" value="SET_dom_sf"/>
</dbReference>
<sequence length="483" mass="53999">MGEFVNEYVGELIDEEECRLRIKRAHENSDRIIDAGPKGNYSRFMNHSCNPNCETQKWTVNGDVRVGLFALCDIPAGMELTFNYNLDCLGNGRTECHCGADNCSGFLGVRPKSIARQSGFLGAARARAAGKGGRCVVPRRALPAEVATSARRRPGLAAGWGRRRRWPLGLKWGCGLRCFRPSCKIRSRAGQPRFAGRQAAERQDDLLCASLFSRVTELLPPFQRLIQPEEMWLYRNPYVEAEYFPTKPMFVRGQKSTLLPPRDRASRGHMSFFHPEAASVIAFLSPLSLIFLAKFLKKADTRDSRQACLAASLALALNGVFTNTIKLIVGRPRPDFFYRCFPDGLAHSDLMCTGDKDVVNEGRKSFPSGHSSFAFAGLAFASFYLAGKLHCFTPQGRGKSWRFCAFLSPLLFAAVIALSRTCDYKHHWQDVLVGSMIGMTFAYVCYRQYYPPLTDAECHKPFQDKLSLSTAPKQPGDSYCFDI</sequence>
<dbReference type="Gene3D" id="2.170.270.10">
    <property type="entry name" value="SET domain"/>
    <property type="match status" value="1"/>
</dbReference>
<reference evidence="13 14" key="1">
    <citation type="submission" date="2023-05" db="EMBL/GenBank/DDBJ databases">
        <title>B98-5 Cell Line De Novo Hybrid Assembly: An Optical Mapping Approach.</title>
        <authorList>
            <person name="Kananen K."/>
            <person name="Auerbach J.A."/>
            <person name="Kautto E."/>
            <person name="Blachly J.S."/>
        </authorList>
    </citation>
    <scope>NUCLEOTIDE SEQUENCE [LARGE SCALE GENOMIC DNA]</scope>
    <source>
        <strain evidence="13">B95-8</strain>
        <tissue evidence="13">Cell line</tissue>
    </source>
</reference>
<dbReference type="PANTHER" id="PTHR10165">
    <property type="entry name" value="LIPID PHOSPHATE PHOSPHATASE"/>
    <property type="match status" value="1"/>
</dbReference>
<dbReference type="InterPro" id="IPR000326">
    <property type="entry name" value="PAP2/HPO"/>
</dbReference>
<gene>
    <name evidence="13" type="ORF">P7K49_027385</name>
</gene>
<dbReference type="PROSITE" id="PS50280">
    <property type="entry name" value="SET"/>
    <property type="match status" value="1"/>
</dbReference>
<keyword evidence="14" id="KW-1185">Reference proteome</keyword>
<feature type="transmembrane region" description="Helical" evidence="10">
    <location>
        <begin position="403"/>
        <end position="421"/>
    </location>
</feature>
<dbReference type="CDD" id="cd03390">
    <property type="entry name" value="PAP2_containing_1_like"/>
    <property type="match status" value="1"/>
</dbReference>
<evidence type="ECO:0000259" key="12">
    <source>
        <dbReference type="PROSITE" id="PS50868"/>
    </source>
</evidence>
<evidence type="ECO:0000256" key="10">
    <source>
        <dbReference type="SAM" id="Phobius"/>
    </source>
</evidence>
<feature type="domain" description="SET" evidence="11">
    <location>
        <begin position="1"/>
        <end position="85"/>
    </location>
</feature>
<keyword evidence="3" id="KW-0489">Methyltransferase</keyword>
<dbReference type="InterPro" id="IPR043216">
    <property type="entry name" value="PAP-like"/>
</dbReference>
<keyword evidence="6 10" id="KW-0812">Transmembrane</keyword>
<evidence type="ECO:0000256" key="2">
    <source>
        <dbReference type="ARBA" id="ARBA00008816"/>
    </source>
</evidence>
<proteinExistence type="inferred from homology"/>
<dbReference type="Pfam" id="PF00856">
    <property type="entry name" value="SET"/>
    <property type="match status" value="1"/>
</dbReference>
<comment type="subcellular location">
    <subcellularLocation>
        <location evidence="1">Membrane</location>
        <topology evidence="1">Multi-pass membrane protein</topology>
    </subcellularLocation>
</comment>
<protein>
    <recommendedName>
        <fullName evidence="15">Phospholipid phosphatase 5</fullName>
    </recommendedName>
</protein>
<feature type="transmembrane region" description="Helical" evidence="10">
    <location>
        <begin position="277"/>
        <end position="296"/>
    </location>
</feature>
<accession>A0ABQ9U9A4</accession>
<feature type="domain" description="Post-SET" evidence="12">
    <location>
        <begin position="92"/>
        <end position="108"/>
    </location>
</feature>
<dbReference type="SMART" id="SM00508">
    <property type="entry name" value="PostSET"/>
    <property type="match status" value="1"/>
</dbReference>
<feature type="transmembrane region" description="Helical" evidence="10">
    <location>
        <begin position="373"/>
        <end position="391"/>
    </location>
</feature>
<dbReference type="EMBL" id="JASSZA010000014">
    <property type="protein sequence ID" value="KAK2093647.1"/>
    <property type="molecule type" value="Genomic_DNA"/>
</dbReference>
<dbReference type="InterPro" id="IPR003616">
    <property type="entry name" value="Post-SET_dom"/>
</dbReference>
<dbReference type="SUPFAM" id="SSF82199">
    <property type="entry name" value="SET domain"/>
    <property type="match status" value="1"/>
</dbReference>
<keyword evidence="4" id="KW-0808">Transferase</keyword>
<dbReference type="Proteomes" id="UP001266305">
    <property type="component" value="Unassembled WGS sequence"/>
</dbReference>
<dbReference type="PROSITE" id="PS50868">
    <property type="entry name" value="POST_SET"/>
    <property type="match status" value="1"/>
</dbReference>
<organism evidence="13 14">
    <name type="scientific">Saguinus oedipus</name>
    <name type="common">Cotton-top tamarin</name>
    <name type="synonym">Oedipomidas oedipus</name>
    <dbReference type="NCBI Taxonomy" id="9490"/>
    <lineage>
        <taxon>Eukaryota</taxon>
        <taxon>Metazoa</taxon>
        <taxon>Chordata</taxon>
        <taxon>Craniata</taxon>
        <taxon>Vertebrata</taxon>
        <taxon>Euteleostomi</taxon>
        <taxon>Mammalia</taxon>
        <taxon>Eutheria</taxon>
        <taxon>Euarchontoglires</taxon>
        <taxon>Primates</taxon>
        <taxon>Haplorrhini</taxon>
        <taxon>Platyrrhini</taxon>
        <taxon>Cebidae</taxon>
        <taxon>Callitrichinae</taxon>
        <taxon>Saguinus</taxon>
    </lineage>
</organism>
<evidence type="ECO:0000256" key="3">
    <source>
        <dbReference type="ARBA" id="ARBA00022603"/>
    </source>
</evidence>
<dbReference type="InterPro" id="IPR001214">
    <property type="entry name" value="SET_dom"/>
</dbReference>
<evidence type="ECO:0000256" key="1">
    <source>
        <dbReference type="ARBA" id="ARBA00004141"/>
    </source>
</evidence>
<feature type="transmembrane region" description="Helical" evidence="10">
    <location>
        <begin position="427"/>
        <end position="446"/>
    </location>
</feature>
<dbReference type="SMART" id="SM00317">
    <property type="entry name" value="SET"/>
    <property type="match status" value="1"/>
</dbReference>
<dbReference type="InterPro" id="IPR036938">
    <property type="entry name" value="PAP2/HPO_sf"/>
</dbReference>
<comment type="caution">
    <text evidence="13">The sequence shown here is derived from an EMBL/GenBank/DDBJ whole genome shotgun (WGS) entry which is preliminary data.</text>
</comment>
<evidence type="ECO:0000256" key="6">
    <source>
        <dbReference type="ARBA" id="ARBA00022692"/>
    </source>
</evidence>
<name>A0ABQ9U9A4_SAGOE</name>
<dbReference type="Gene3D" id="1.20.144.10">
    <property type="entry name" value="Phosphatidic acid phosphatase type 2/haloperoxidase"/>
    <property type="match status" value="1"/>
</dbReference>
<comment type="similarity">
    <text evidence="2">Belongs to the PA-phosphatase related phosphoesterase family.</text>
</comment>
<keyword evidence="8 10" id="KW-1133">Transmembrane helix</keyword>
<evidence type="ECO:0000256" key="4">
    <source>
        <dbReference type="ARBA" id="ARBA00022679"/>
    </source>
</evidence>
<keyword evidence="7" id="KW-0156">Chromatin regulator</keyword>
<keyword evidence="5" id="KW-0949">S-adenosyl-L-methionine</keyword>
<keyword evidence="9 10" id="KW-0472">Membrane</keyword>
<evidence type="ECO:0000313" key="14">
    <source>
        <dbReference type="Proteomes" id="UP001266305"/>
    </source>
</evidence>
<evidence type="ECO:0008006" key="15">
    <source>
        <dbReference type="Google" id="ProtNLM"/>
    </source>
</evidence>
<feature type="transmembrane region" description="Helical" evidence="10">
    <location>
        <begin position="308"/>
        <end position="329"/>
    </location>
</feature>
<evidence type="ECO:0000256" key="5">
    <source>
        <dbReference type="ARBA" id="ARBA00022691"/>
    </source>
</evidence>
<dbReference type="PANTHER" id="PTHR10165:SF87">
    <property type="entry name" value="PHOSPHOLIPID PHOSPHATASE 5"/>
    <property type="match status" value="1"/>
</dbReference>
<evidence type="ECO:0000256" key="7">
    <source>
        <dbReference type="ARBA" id="ARBA00022853"/>
    </source>
</evidence>
<dbReference type="SMART" id="SM00014">
    <property type="entry name" value="acidPPc"/>
    <property type="match status" value="1"/>
</dbReference>
<evidence type="ECO:0000313" key="13">
    <source>
        <dbReference type="EMBL" id="KAK2093647.1"/>
    </source>
</evidence>
<evidence type="ECO:0000256" key="9">
    <source>
        <dbReference type="ARBA" id="ARBA00023136"/>
    </source>
</evidence>
<dbReference type="SUPFAM" id="SSF48317">
    <property type="entry name" value="Acid phosphatase/Vanadium-dependent haloperoxidase"/>
    <property type="match status" value="1"/>
</dbReference>
<evidence type="ECO:0000256" key="8">
    <source>
        <dbReference type="ARBA" id="ARBA00022989"/>
    </source>
</evidence>
<dbReference type="Pfam" id="PF01569">
    <property type="entry name" value="PAP2"/>
    <property type="match status" value="1"/>
</dbReference>
<evidence type="ECO:0000259" key="11">
    <source>
        <dbReference type="PROSITE" id="PS50280"/>
    </source>
</evidence>